<dbReference type="AlphaFoldDB" id="A0A329T254"/>
<protein>
    <submittedName>
        <fullName evidence="6">Uncharacterized protein</fullName>
    </submittedName>
</protein>
<accession>A0A329T254</accession>
<dbReference type="EMBL" id="RCML01000501">
    <property type="protein sequence ID" value="KAG2975216.1"/>
    <property type="molecule type" value="Genomic_DNA"/>
</dbReference>
<dbReference type="Proteomes" id="UP000736787">
    <property type="component" value="Unassembled WGS sequence"/>
</dbReference>
<comment type="caution">
    <text evidence="6">The sequence shown here is derived from an EMBL/GenBank/DDBJ whole genome shotgun (WGS) entry which is preliminary data.</text>
</comment>
<evidence type="ECO:0000313" key="7">
    <source>
        <dbReference type="Proteomes" id="UP000251314"/>
    </source>
</evidence>
<dbReference type="OrthoDB" id="10420737at2759"/>
<dbReference type="EMBL" id="RCMG01000492">
    <property type="protein sequence ID" value="KAG2853227.1"/>
    <property type="molecule type" value="Genomic_DNA"/>
</dbReference>
<dbReference type="EMBL" id="RCMI01000478">
    <property type="protein sequence ID" value="KAG2908992.1"/>
    <property type="molecule type" value="Genomic_DNA"/>
</dbReference>
<dbReference type="EMBL" id="MJFZ01000022">
    <property type="protein sequence ID" value="RAW41982.1"/>
    <property type="molecule type" value="Genomic_DNA"/>
</dbReference>
<evidence type="ECO:0000313" key="1">
    <source>
        <dbReference type="EMBL" id="KAG2853227.1"/>
    </source>
</evidence>
<organism evidence="6 7">
    <name type="scientific">Phytophthora cactorum</name>
    <dbReference type="NCBI Taxonomy" id="29920"/>
    <lineage>
        <taxon>Eukaryota</taxon>
        <taxon>Sar</taxon>
        <taxon>Stramenopiles</taxon>
        <taxon>Oomycota</taxon>
        <taxon>Peronosporomycetes</taxon>
        <taxon>Peronosporales</taxon>
        <taxon>Peronosporaceae</taxon>
        <taxon>Phytophthora</taxon>
    </lineage>
</organism>
<dbReference type="Proteomes" id="UP000760860">
    <property type="component" value="Unassembled WGS sequence"/>
</dbReference>
<dbReference type="EMBL" id="RCMK01000471">
    <property type="protein sequence ID" value="KAG2926806.1"/>
    <property type="molecule type" value="Genomic_DNA"/>
</dbReference>
<reference evidence="1" key="2">
    <citation type="submission" date="2018-10" db="EMBL/GenBank/DDBJ databases">
        <title>Effector identification in a new, highly contiguous assembly of the strawberry crown rot pathogen Phytophthora cactorum.</title>
        <authorList>
            <person name="Armitage A.D."/>
            <person name="Nellist C.F."/>
            <person name="Bates H."/>
            <person name="Vickerstaff R.J."/>
            <person name="Harrison R.J."/>
        </authorList>
    </citation>
    <scope>NUCLEOTIDE SEQUENCE</scope>
    <source>
        <strain evidence="1">15-7</strain>
        <strain evidence="2">4032</strain>
        <strain evidence="3">4040</strain>
        <strain evidence="4">P415</strain>
        <strain evidence="5">P421</strain>
    </source>
</reference>
<evidence type="ECO:0000313" key="5">
    <source>
        <dbReference type="EMBL" id="KAG3220297.1"/>
    </source>
</evidence>
<dbReference type="VEuPathDB" id="FungiDB:PC110_g1832"/>
<dbReference type="Proteomes" id="UP000697107">
    <property type="component" value="Unassembled WGS sequence"/>
</dbReference>
<evidence type="ECO:0000313" key="2">
    <source>
        <dbReference type="EMBL" id="KAG2908992.1"/>
    </source>
</evidence>
<proteinExistence type="predicted"/>
<dbReference type="Proteomes" id="UP000251314">
    <property type="component" value="Unassembled WGS sequence"/>
</dbReference>
<keyword evidence="7" id="KW-1185">Reference proteome</keyword>
<evidence type="ECO:0000313" key="4">
    <source>
        <dbReference type="EMBL" id="KAG2975216.1"/>
    </source>
</evidence>
<evidence type="ECO:0000313" key="6">
    <source>
        <dbReference type="EMBL" id="RAW41982.1"/>
    </source>
</evidence>
<dbReference type="Proteomes" id="UP000774804">
    <property type="component" value="Unassembled WGS sequence"/>
</dbReference>
<name>A0A329T254_9STRA</name>
<reference evidence="6 7" key="1">
    <citation type="submission" date="2018-01" db="EMBL/GenBank/DDBJ databases">
        <title>Draft genome of the strawberry crown rot pathogen Phytophthora cactorum.</title>
        <authorList>
            <person name="Armitage A.D."/>
            <person name="Lysoe E."/>
            <person name="Nellist C.F."/>
            <person name="Harrison R.J."/>
            <person name="Brurberg M.B."/>
        </authorList>
    </citation>
    <scope>NUCLEOTIDE SEQUENCE [LARGE SCALE GENOMIC DNA]</scope>
    <source>
        <strain evidence="6 7">10300</strain>
    </source>
</reference>
<sequence>MSSVAKSVVKEFIAVVRAFLLLPEATDAIDVAATLLLLCTSLSTLDEIA</sequence>
<dbReference type="EMBL" id="RCMV01000270">
    <property type="protein sequence ID" value="KAG3220297.1"/>
    <property type="molecule type" value="Genomic_DNA"/>
</dbReference>
<dbReference type="Proteomes" id="UP000735874">
    <property type="component" value="Unassembled WGS sequence"/>
</dbReference>
<evidence type="ECO:0000313" key="3">
    <source>
        <dbReference type="EMBL" id="KAG2926806.1"/>
    </source>
</evidence>
<gene>
    <name evidence="6" type="ORF">PC110_g1832</name>
    <name evidence="1" type="ORF">PC113_g14345</name>
    <name evidence="2" type="ORF">PC115_g13414</name>
    <name evidence="3" type="ORF">PC117_g14747</name>
    <name evidence="4" type="ORF">PC118_g14061</name>
    <name evidence="5" type="ORF">PC129_g8934</name>
</gene>